<evidence type="ECO:0000313" key="5">
    <source>
        <dbReference type="EMBL" id="KWX01344.1"/>
    </source>
</evidence>
<name>A0A132MU72_9ACTN</name>
<protein>
    <recommendedName>
        <fullName evidence="7">Cystathionine gamma-lyase</fullName>
    </recommendedName>
</protein>
<dbReference type="SUPFAM" id="SSF53383">
    <property type="entry name" value="PLP-dependent transferases"/>
    <property type="match status" value="1"/>
</dbReference>
<dbReference type="GO" id="GO:0019343">
    <property type="term" value="P:cysteine biosynthetic process via cystathionine"/>
    <property type="evidence" value="ECO:0007669"/>
    <property type="project" value="TreeGrafter"/>
</dbReference>
<evidence type="ECO:0000313" key="6">
    <source>
        <dbReference type="Proteomes" id="UP000070188"/>
    </source>
</evidence>
<gene>
    <name evidence="5" type="ORF">LI90_2372</name>
</gene>
<dbReference type="InterPro" id="IPR015422">
    <property type="entry name" value="PyrdxlP-dep_Trfase_small"/>
</dbReference>
<dbReference type="OrthoDB" id="9780685at2"/>
<evidence type="ECO:0000256" key="1">
    <source>
        <dbReference type="ARBA" id="ARBA00001933"/>
    </source>
</evidence>
<dbReference type="Gene3D" id="3.90.1150.10">
    <property type="entry name" value="Aspartate Aminotransferase, domain 1"/>
    <property type="match status" value="1"/>
</dbReference>
<dbReference type="AlphaFoldDB" id="A0A132MU72"/>
<keyword evidence="2 3" id="KW-0663">Pyridoxal phosphate</keyword>
<evidence type="ECO:0000256" key="3">
    <source>
        <dbReference type="PIRSR" id="PIRSR001434-2"/>
    </source>
</evidence>
<dbReference type="PIRSF" id="PIRSF001434">
    <property type="entry name" value="CGS"/>
    <property type="match status" value="1"/>
</dbReference>
<dbReference type="InterPro" id="IPR000277">
    <property type="entry name" value="Cys/Met-Metab_PyrdxlP-dep_enz"/>
</dbReference>
<evidence type="ECO:0000256" key="2">
    <source>
        <dbReference type="ARBA" id="ARBA00022898"/>
    </source>
</evidence>
<dbReference type="Gene3D" id="3.40.640.10">
    <property type="entry name" value="Type I PLP-dependent aspartate aminotransferase-like (Major domain)"/>
    <property type="match status" value="1"/>
</dbReference>
<dbReference type="Pfam" id="PF01053">
    <property type="entry name" value="Cys_Met_Meta_PP"/>
    <property type="match status" value="1"/>
</dbReference>
<dbReference type="EMBL" id="LAXD01000001">
    <property type="protein sequence ID" value="KWX01344.1"/>
    <property type="molecule type" value="Genomic_DNA"/>
</dbReference>
<dbReference type="STRING" id="1469144.LI90_2372"/>
<dbReference type="InterPro" id="IPR015421">
    <property type="entry name" value="PyrdxlP-dep_Trfase_major"/>
</dbReference>
<dbReference type="InterPro" id="IPR015424">
    <property type="entry name" value="PyrdxlP-dep_Trfase"/>
</dbReference>
<dbReference type="RefSeq" id="WP_066887776.1">
    <property type="nucleotide sequence ID" value="NZ_LAXD01000001.1"/>
</dbReference>
<dbReference type="GO" id="GO:0030170">
    <property type="term" value="F:pyridoxal phosphate binding"/>
    <property type="evidence" value="ECO:0007669"/>
    <property type="project" value="InterPro"/>
</dbReference>
<sequence length="372" mass="39645">MGEQAIEYGDGTRVVHAGIPAPVDGQPLRPGPVFAAPYHLSGDPASTPYGYGRDANPTWTWYERALEELEGGPAVVFASGMAAISAVLFTVLRPGDAVVMPSDCYYSARALAQEELAAYGVEVRFAPTAGDAQGALLDGARLLWLETPSNPGLEVCDIRRLADAAHAVGALVAVDNTTATPLGQRPLQLGADFSVASDTKALTGHSDLLLGHVAARDPQWAARVRRWRKLTGGVPGPMETWLAHRSLATLDVRLERQCASARAIAEWLLGRPEVRHVRYPGLPTDPSYEVAAKQMRRFGFLIGFELPDAARAEAFLAACRLVGTATSFGGVHTTAERRARWGGDAVPEGFVRLSVGCENTEDLIADLAQALG</sequence>
<evidence type="ECO:0008006" key="7">
    <source>
        <dbReference type="Google" id="ProtNLM"/>
    </source>
</evidence>
<comment type="similarity">
    <text evidence="4">Belongs to the trans-sulfuration enzymes family.</text>
</comment>
<comment type="caution">
    <text evidence="5">The sequence shown here is derived from an EMBL/GenBank/DDBJ whole genome shotgun (WGS) entry which is preliminary data.</text>
</comment>
<dbReference type="PATRIC" id="fig|1469144.10.peg.2573"/>
<dbReference type="GO" id="GO:0005737">
    <property type="term" value="C:cytoplasm"/>
    <property type="evidence" value="ECO:0007669"/>
    <property type="project" value="TreeGrafter"/>
</dbReference>
<dbReference type="Proteomes" id="UP000070188">
    <property type="component" value="Unassembled WGS sequence"/>
</dbReference>
<organism evidence="5 6">
    <name type="scientific">Carbonactinospora thermoautotrophica</name>
    <dbReference type="NCBI Taxonomy" id="1469144"/>
    <lineage>
        <taxon>Bacteria</taxon>
        <taxon>Bacillati</taxon>
        <taxon>Actinomycetota</taxon>
        <taxon>Actinomycetes</taxon>
        <taxon>Kitasatosporales</taxon>
        <taxon>Carbonactinosporaceae</taxon>
        <taxon>Carbonactinospora</taxon>
    </lineage>
</organism>
<keyword evidence="6" id="KW-1185">Reference proteome</keyword>
<feature type="modified residue" description="N6-(pyridoxal phosphate)lysine" evidence="3">
    <location>
        <position position="200"/>
    </location>
</feature>
<dbReference type="CDD" id="cd00614">
    <property type="entry name" value="CGS_like"/>
    <property type="match status" value="1"/>
</dbReference>
<dbReference type="PANTHER" id="PTHR11808:SF85">
    <property type="entry name" value="CYSTATHIONINE GAMMA-LYASE-RELATED"/>
    <property type="match status" value="1"/>
</dbReference>
<dbReference type="GO" id="GO:0004123">
    <property type="term" value="F:cystathionine gamma-lyase activity"/>
    <property type="evidence" value="ECO:0007669"/>
    <property type="project" value="TreeGrafter"/>
</dbReference>
<accession>A0A132MU72</accession>
<dbReference type="GO" id="GO:0019346">
    <property type="term" value="P:transsulfuration"/>
    <property type="evidence" value="ECO:0007669"/>
    <property type="project" value="InterPro"/>
</dbReference>
<comment type="cofactor">
    <cofactor evidence="1 4">
        <name>pyridoxal 5'-phosphate</name>
        <dbReference type="ChEBI" id="CHEBI:597326"/>
    </cofactor>
</comment>
<dbReference type="NCBIfam" id="NF005758">
    <property type="entry name" value="PRK07582.1"/>
    <property type="match status" value="1"/>
</dbReference>
<reference evidence="6" key="1">
    <citation type="submission" date="2015-04" db="EMBL/GenBank/DDBJ databases">
        <title>Physiological reanalysis, assessment of diazotrophy, and genome sequences of multiple isolates of Streptomyces thermoautotrophicus.</title>
        <authorList>
            <person name="MacKellar D.C."/>
            <person name="Lieber L."/>
            <person name="Norman J."/>
            <person name="Bolger A."/>
            <person name="Tobin C."/>
            <person name="Murray J.W."/>
            <person name="Chang R."/>
            <person name="Ford T."/>
            <person name="Nguyen P.Q."/>
            <person name="Woodward J."/>
            <person name="Permingeat H."/>
            <person name="Joshi N.S."/>
            <person name="Silver P.A."/>
            <person name="Usadel B."/>
            <person name="Rutherford A.W."/>
            <person name="Friesen M."/>
            <person name="Prell J."/>
        </authorList>
    </citation>
    <scope>NUCLEOTIDE SEQUENCE [LARGE SCALE GENOMIC DNA]</scope>
    <source>
        <strain evidence="6">H1</strain>
    </source>
</reference>
<evidence type="ECO:0000256" key="4">
    <source>
        <dbReference type="RuleBase" id="RU362118"/>
    </source>
</evidence>
<dbReference type="PANTHER" id="PTHR11808">
    <property type="entry name" value="TRANS-SULFURATION ENZYME FAMILY MEMBER"/>
    <property type="match status" value="1"/>
</dbReference>
<proteinExistence type="inferred from homology"/>